<dbReference type="InterPro" id="IPR000101">
    <property type="entry name" value="GGT_peptidase"/>
</dbReference>
<comment type="caution">
    <text evidence="5">The sequence shown here is derived from an EMBL/GenBank/DDBJ whole genome shotgun (WGS) entry which is preliminary data.</text>
</comment>
<keyword evidence="1" id="KW-1199">Hemostasis impairing toxin</keyword>
<evidence type="ECO:0000259" key="4">
    <source>
        <dbReference type="SMART" id="SM00645"/>
    </source>
</evidence>
<dbReference type="GO" id="GO:0008234">
    <property type="term" value="F:cysteine-type peptidase activity"/>
    <property type="evidence" value="ECO:0007669"/>
    <property type="project" value="InterPro"/>
</dbReference>
<dbReference type="GO" id="GO:0036374">
    <property type="term" value="F:glutathione hydrolase activity"/>
    <property type="evidence" value="ECO:0007669"/>
    <property type="project" value="InterPro"/>
</dbReference>
<dbReference type="InterPro" id="IPR029055">
    <property type="entry name" value="Ntn_hydrolases_N"/>
</dbReference>
<feature type="active site" description="Nucleophile" evidence="2">
    <location>
        <position position="671"/>
    </location>
</feature>
<evidence type="ECO:0000256" key="3">
    <source>
        <dbReference type="PIRSR" id="PIRSR600101-2"/>
    </source>
</evidence>
<dbReference type="Gene3D" id="3.60.20.40">
    <property type="match status" value="1"/>
</dbReference>
<dbReference type="InterPro" id="IPR043137">
    <property type="entry name" value="GGT_ssub_C"/>
</dbReference>
<dbReference type="GO" id="GO:0006751">
    <property type="term" value="P:glutathione catabolic process"/>
    <property type="evidence" value="ECO:0007669"/>
    <property type="project" value="InterPro"/>
</dbReference>
<protein>
    <recommendedName>
        <fullName evidence="4">Peptidase C1A papain C-terminal domain-containing protein</fullName>
    </recommendedName>
</protein>
<evidence type="ECO:0000256" key="1">
    <source>
        <dbReference type="ARBA" id="ARBA00084097"/>
    </source>
</evidence>
<feature type="binding site" evidence="3">
    <location>
        <begin position="689"/>
        <end position="691"/>
    </location>
    <ligand>
        <name>L-glutamate</name>
        <dbReference type="ChEBI" id="CHEBI:29985"/>
    </ligand>
</feature>
<dbReference type="NCBIfam" id="TIGR00066">
    <property type="entry name" value="g_glut_trans"/>
    <property type="match status" value="1"/>
</dbReference>
<evidence type="ECO:0000313" key="6">
    <source>
        <dbReference type="Proteomes" id="UP000663828"/>
    </source>
</evidence>
<dbReference type="Pfam" id="PF01019">
    <property type="entry name" value="G_glu_transpept"/>
    <property type="match status" value="1"/>
</dbReference>
<feature type="binding site" evidence="3">
    <location>
        <position position="391"/>
    </location>
    <ligand>
        <name>L-glutamate</name>
        <dbReference type="ChEBI" id="CHEBI:29985"/>
    </ligand>
</feature>
<feature type="non-terminal residue" evidence="5">
    <location>
        <position position="1"/>
    </location>
</feature>
<proteinExistence type="predicted"/>
<dbReference type="PANTHER" id="PTHR11686:SF9">
    <property type="entry name" value="RE13973P"/>
    <property type="match status" value="1"/>
</dbReference>
<feature type="binding site" evidence="3">
    <location>
        <position position="764"/>
    </location>
    <ligand>
        <name>L-glutamate</name>
        <dbReference type="ChEBI" id="CHEBI:29985"/>
    </ligand>
</feature>
<name>A0A816CGN1_ADIRI</name>
<organism evidence="5 6">
    <name type="scientific">Adineta ricciae</name>
    <name type="common">Rotifer</name>
    <dbReference type="NCBI Taxonomy" id="249248"/>
    <lineage>
        <taxon>Eukaryota</taxon>
        <taxon>Metazoa</taxon>
        <taxon>Spiralia</taxon>
        <taxon>Gnathifera</taxon>
        <taxon>Rotifera</taxon>
        <taxon>Eurotatoria</taxon>
        <taxon>Bdelloidea</taxon>
        <taxon>Adinetida</taxon>
        <taxon>Adinetidae</taxon>
        <taxon>Adineta</taxon>
    </lineage>
</organism>
<dbReference type="Gene3D" id="3.90.70.10">
    <property type="entry name" value="Cysteine proteinases"/>
    <property type="match status" value="1"/>
</dbReference>
<keyword evidence="6" id="KW-1185">Reference proteome</keyword>
<dbReference type="InterPro" id="IPR043138">
    <property type="entry name" value="GGT_lsub"/>
</dbReference>
<dbReference type="SUPFAM" id="SSF56235">
    <property type="entry name" value="N-terminal nucleophile aminohydrolases (Ntn hydrolases)"/>
    <property type="match status" value="1"/>
</dbReference>
<feature type="binding site" evidence="3">
    <location>
        <begin position="741"/>
        <end position="742"/>
    </location>
    <ligand>
        <name>L-glutamate</name>
        <dbReference type="ChEBI" id="CHEBI:29985"/>
    </ligand>
</feature>
<feature type="domain" description="Peptidase C1A papain C-terminal" evidence="4">
    <location>
        <begin position="34"/>
        <end position="258"/>
    </location>
</feature>
<dbReference type="InterPro" id="IPR000668">
    <property type="entry name" value="Peptidase_C1A_C"/>
</dbReference>
<accession>A0A816CGN1</accession>
<reference evidence="5" key="1">
    <citation type="submission" date="2021-02" db="EMBL/GenBank/DDBJ databases">
        <authorList>
            <person name="Nowell W R."/>
        </authorList>
    </citation>
    <scope>NUCLEOTIDE SEQUENCE</scope>
</reference>
<evidence type="ECO:0000313" key="5">
    <source>
        <dbReference type="EMBL" id="CAF1623160.1"/>
    </source>
</evidence>
<dbReference type="GO" id="GO:0006508">
    <property type="term" value="P:proteolysis"/>
    <property type="evidence" value="ECO:0007669"/>
    <property type="project" value="InterPro"/>
</dbReference>
<gene>
    <name evidence="5" type="ORF">XAT740_LOCUS50533</name>
</gene>
<dbReference type="InterPro" id="IPR038765">
    <property type="entry name" value="Papain-like_cys_pep_sf"/>
</dbReference>
<dbReference type="CDD" id="cd02619">
    <property type="entry name" value="Peptidase_C1"/>
    <property type="match status" value="1"/>
</dbReference>
<keyword evidence="1" id="KW-1202">Platelet aggregation activating toxin</keyword>
<dbReference type="FunFam" id="3.60.20.40:FF:000001">
    <property type="entry name" value="Gamma-glutamyltranspeptidase 1"/>
    <property type="match status" value="1"/>
</dbReference>
<dbReference type="PANTHER" id="PTHR11686">
    <property type="entry name" value="GAMMA GLUTAMYL TRANSPEPTIDASE"/>
    <property type="match status" value="1"/>
</dbReference>
<dbReference type="Pfam" id="PF00112">
    <property type="entry name" value="Peptidase_C1"/>
    <property type="match status" value="1"/>
</dbReference>
<dbReference type="GO" id="GO:0005886">
    <property type="term" value="C:plasma membrane"/>
    <property type="evidence" value="ECO:0007669"/>
    <property type="project" value="TreeGrafter"/>
</dbReference>
<dbReference type="SUPFAM" id="SSF54001">
    <property type="entry name" value="Cysteine proteinases"/>
    <property type="match status" value="1"/>
</dbReference>
<dbReference type="Gene3D" id="1.10.246.130">
    <property type="match status" value="1"/>
</dbReference>
<evidence type="ECO:0000256" key="2">
    <source>
        <dbReference type="PIRSR" id="PIRSR600101-1"/>
    </source>
</evidence>
<feature type="binding site" evidence="3">
    <location>
        <position position="713"/>
    </location>
    <ligand>
        <name>L-glutamate</name>
        <dbReference type="ChEBI" id="CHEBI:29985"/>
    </ligand>
</feature>
<dbReference type="Proteomes" id="UP000663828">
    <property type="component" value="Unassembled WGS sequence"/>
</dbReference>
<dbReference type="AlphaFoldDB" id="A0A816CGN1"/>
<dbReference type="PRINTS" id="PR01210">
    <property type="entry name" value="GGTRANSPTASE"/>
</dbReference>
<dbReference type="SMART" id="SM00645">
    <property type="entry name" value="Pept_C1"/>
    <property type="match status" value="1"/>
</dbReference>
<keyword evidence="1" id="KW-0800">Toxin</keyword>
<dbReference type="EMBL" id="CAJNOR010007778">
    <property type="protein sequence ID" value="CAF1623160.1"/>
    <property type="molecule type" value="Genomic_DNA"/>
</dbReference>
<dbReference type="FunFam" id="1.10.246.130:FF:000001">
    <property type="entry name" value="Gamma-glutamyltransferase 5 isoform 1"/>
    <property type="match status" value="1"/>
</dbReference>
<sequence>MILTTIRYGYYPSDEHRDRLTRPMRPLSFPADHLPTAVNLRRWMTPVEHQLDINACCANAFAGVCEYLIKRIHGVHIDVSRLFIYFNGRRMSERTGLITDQGVVQRAVALGLQKYGCCLEKTWPYVPENVNVKPSDKAFAEAREWTVVPLRIPCTIQAIETCLHNQLPVIIDIILLEEAGIAFHPNGRNSRMPNVRTGLIDRDRFHSIVIVGYDRRKRYFCARNSWGEDWGDEGYFYIPYHYLSNHRLINSADGLWTIKSILRRRNNANPTIRQLVLPNQQNRHHKIDLFLRISSINGISDETCGSDHESYAITGSSKLGRYNRAAVAVDNEECSKIGKAILLRGGKAADAAIAASLCNGVLNAHSMGIGGGCVFLIYSRKLGKAFSIVERETAPLNSNSTMFQGRENMSLIGSLAIGTPGELLAYKKAYDQFGGGVSWASLFKPTIRLCEKGFNISVALAFAIEKNKEHILNDTELRNIFVKNSTANELYKEGDLMRRPKLARTLQQIADEGVESFYQGSLSNKIVSEIQKRGGILTLNDLRQYGLDFQEAISFNLNSSLKAFTTSAPSSGPILALILNIMLGYDFQPTDLNETTTAALFYHRLTESFKFAFAKRSELADPLKINLEHSTKDLISKTYADTIRQKINDKNTFSEVYYGDNNTQSKSITGTAHISIVDEYGDAVAITSTINTYFGSMVVGEETGIIYNNQMNDFTIPEKKNYHGLSGSKNNFIEPGKRPVSSQAPLIILDSDGKVRLVIGGSGGAKIVTSVAHVTLLNLLFDKNVKEAIDQPRIHHHLSPNRITFEETFDQGVLNELKRRGHKTKCANYGGSVVQAIEWRKEQKEYWANCD</sequence>